<comment type="caution">
    <text evidence="5">Lacks conserved residue(s) required for the propagation of feature annotation.</text>
</comment>
<dbReference type="STRING" id="926562.Oweho_3396"/>
<organism evidence="6 7">
    <name type="scientific">Owenweeksia hongkongensis (strain DSM 17368 / CIP 108786 / JCM 12287 / NRRL B-23963 / UST20020801)</name>
    <dbReference type="NCBI Taxonomy" id="926562"/>
    <lineage>
        <taxon>Bacteria</taxon>
        <taxon>Pseudomonadati</taxon>
        <taxon>Bacteroidota</taxon>
        <taxon>Flavobacteriia</taxon>
        <taxon>Flavobacteriales</taxon>
        <taxon>Owenweeksiaceae</taxon>
        <taxon>Owenweeksia</taxon>
    </lineage>
</organism>
<keyword evidence="5" id="KW-1003">Cell membrane</keyword>
<keyword evidence="7" id="KW-1185">Reference proteome</keyword>
<feature type="transmembrane region" description="Helical" evidence="5">
    <location>
        <begin position="179"/>
        <end position="205"/>
    </location>
</feature>
<keyword evidence="4 5" id="KW-0472">Membrane</keyword>
<dbReference type="GO" id="GO:0065002">
    <property type="term" value="P:intracellular protein transmembrane transport"/>
    <property type="evidence" value="ECO:0007669"/>
    <property type="project" value="TreeGrafter"/>
</dbReference>
<comment type="similarity">
    <text evidence="5">Belongs to the TatC family.</text>
</comment>
<keyword evidence="5" id="KW-0811">Translocation</keyword>
<dbReference type="HAMAP" id="MF_00902">
    <property type="entry name" value="TatC"/>
    <property type="match status" value="1"/>
</dbReference>
<comment type="function">
    <text evidence="5">Part of the twin-arginine translocation (Tat) system that transports large folded proteins containing a characteristic twin-arginine motif in their signal peptide across membranes.</text>
</comment>
<feature type="transmembrane region" description="Helical" evidence="5">
    <location>
        <begin position="217"/>
        <end position="235"/>
    </location>
</feature>
<dbReference type="PANTHER" id="PTHR30371:SF0">
    <property type="entry name" value="SEC-INDEPENDENT PROTEIN TRANSLOCASE PROTEIN TATC, CHLOROPLASTIC-RELATED"/>
    <property type="match status" value="1"/>
</dbReference>
<dbReference type="Pfam" id="PF00902">
    <property type="entry name" value="TatC"/>
    <property type="match status" value="1"/>
</dbReference>
<evidence type="ECO:0000256" key="1">
    <source>
        <dbReference type="ARBA" id="ARBA00004141"/>
    </source>
</evidence>
<dbReference type="PRINTS" id="PR01840">
    <property type="entry name" value="TATCFAMILY"/>
</dbReference>
<keyword evidence="5" id="KW-0653">Protein transport</keyword>
<dbReference type="KEGG" id="oho:Oweho_3396"/>
<dbReference type="GO" id="GO:0009977">
    <property type="term" value="F:proton motive force dependent protein transmembrane transporter activity"/>
    <property type="evidence" value="ECO:0007669"/>
    <property type="project" value="TreeGrafter"/>
</dbReference>
<feature type="transmembrane region" description="Helical" evidence="5">
    <location>
        <begin position="97"/>
        <end position="114"/>
    </location>
</feature>
<dbReference type="InterPro" id="IPR002033">
    <property type="entry name" value="TatC"/>
</dbReference>
<keyword evidence="5" id="KW-0813">Transport</keyword>
<dbReference type="OrthoDB" id="9777044at2"/>
<name>G8R5N0_OWEHD</name>
<comment type="subcellular location">
    <subcellularLocation>
        <location evidence="5">Cell inner membrane</location>
        <topology evidence="5">Multi-pass membrane protein</topology>
    </subcellularLocation>
    <subcellularLocation>
        <location evidence="1">Membrane</location>
        <topology evidence="1">Multi-pass membrane protein</topology>
    </subcellularLocation>
</comment>
<sequence>MAKGNTGEMSFLQHLEILRWHLVRSTVAILIGATLAFLNKHILFDIIIFGPKQPDFVTYRMFCEFTAWLTGVGLMCLTEMPFEILNTKMAGQFSTHIWVSLIAGFILAFPYVIWEVWRFIKPGLHDTEKKYSRGVLFFASFLFMLGVLFGYFLISPLSIQFLGTYTVSADVTNFIDLNSFISTVSTVTLASGLIFELPIIVYFLAKLGLLTPEWMRTYRKHAFVVILILSAIITPPDISSQVLVCLPIVGLYEISIKICARVVKNQKKALKTT</sequence>
<dbReference type="HOGENOM" id="CLU_031942_3_2_10"/>
<dbReference type="AlphaFoldDB" id="G8R5N0"/>
<evidence type="ECO:0000256" key="4">
    <source>
        <dbReference type="ARBA" id="ARBA00023136"/>
    </source>
</evidence>
<proteinExistence type="inferred from homology"/>
<protein>
    <recommendedName>
        <fullName evidence="5">Sec-independent protein translocase protein TatC</fullName>
    </recommendedName>
</protein>
<evidence type="ECO:0000256" key="3">
    <source>
        <dbReference type="ARBA" id="ARBA00022989"/>
    </source>
</evidence>
<reference evidence="6 7" key="1">
    <citation type="journal article" date="2012" name="Stand. Genomic Sci.">
        <title>Genome sequence of the orange-pigmented seawater bacterium Owenweeksia hongkongensis type strain (UST20020801(T)).</title>
        <authorList>
            <person name="Riedel T."/>
            <person name="Held B."/>
            <person name="Nolan M."/>
            <person name="Lucas S."/>
            <person name="Lapidus A."/>
            <person name="Tice H."/>
            <person name="Del Rio T.G."/>
            <person name="Cheng J.F."/>
            <person name="Han C."/>
            <person name="Tapia R."/>
            <person name="Goodwin L.A."/>
            <person name="Pitluck S."/>
            <person name="Liolios K."/>
            <person name="Mavromatis K."/>
            <person name="Pagani I."/>
            <person name="Ivanova N."/>
            <person name="Mikhailova N."/>
            <person name="Pati A."/>
            <person name="Chen A."/>
            <person name="Palaniappan K."/>
            <person name="Rohde M."/>
            <person name="Tindall B.J."/>
            <person name="Detter J.C."/>
            <person name="Goker M."/>
            <person name="Woyke T."/>
            <person name="Bristow J."/>
            <person name="Eisen J.A."/>
            <person name="Markowitz V."/>
            <person name="Hugenholtz P."/>
            <person name="Klenk H.P."/>
            <person name="Kyrpides N.C."/>
        </authorList>
    </citation>
    <scope>NUCLEOTIDE SEQUENCE</scope>
    <source>
        <strain evidence="7">DSM 17368 / JCM 12287 / NRRL B-23963</strain>
    </source>
</reference>
<feature type="transmembrane region" description="Helical" evidence="5">
    <location>
        <begin position="135"/>
        <end position="159"/>
    </location>
</feature>
<accession>G8R5N0</accession>
<dbReference type="GO" id="GO:0033281">
    <property type="term" value="C:TAT protein transport complex"/>
    <property type="evidence" value="ECO:0007669"/>
    <property type="project" value="UniProtKB-UniRule"/>
</dbReference>
<evidence type="ECO:0000313" key="7">
    <source>
        <dbReference type="Proteomes" id="UP000005631"/>
    </source>
</evidence>
<keyword evidence="5" id="KW-0997">Cell inner membrane</keyword>
<keyword evidence="3 5" id="KW-1133">Transmembrane helix</keyword>
<evidence type="ECO:0000256" key="5">
    <source>
        <dbReference type="HAMAP-Rule" id="MF_00902"/>
    </source>
</evidence>
<evidence type="ECO:0000256" key="2">
    <source>
        <dbReference type="ARBA" id="ARBA00022692"/>
    </source>
</evidence>
<comment type="subunit">
    <text evidence="5">Forms a complex with TatA.</text>
</comment>
<dbReference type="RefSeq" id="WP_014203693.1">
    <property type="nucleotide sequence ID" value="NC_016599.1"/>
</dbReference>
<keyword evidence="2 5" id="KW-0812">Transmembrane</keyword>
<dbReference type="NCBIfam" id="TIGR00945">
    <property type="entry name" value="tatC"/>
    <property type="match status" value="1"/>
</dbReference>
<feature type="transmembrane region" description="Helical" evidence="5">
    <location>
        <begin position="20"/>
        <end position="38"/>
    </location>
</feature>
<dbReference type="EMBL" id="CP003156">
    <property type="protein sequence ID" value="AEV34346.1"/>
    <property type="molecule type" value="Genomic_DNA"/>
</dbReference>
<gene>
    <name evidence="5" type="primary">tatC</name>
    <name evidence="6" type="ordered locus">Oweho_3396</name>
</gene>
<dbReference type="GO" id="GO:0043953">
    <property type="term" value="P:protein transport by the Tat complex"/>
    <property type="evidence" value="ECO:0007669"/>
    <property type="project" value="UniProtKB-UniRule"/>
</dbReference>
<dbReference type="PANTHER" id="PTHR30371">
    <property type="entry name" value="SEC-INDEPENDENT PROTEIN TRANSLOCASE PROTEIN TATC"/>
    <property type="match status" value="1"/>
</dbReference>
<dbReference type="Proteomes" id="UP000005631">
    <property type="component" value="Chromosome"/>
</dbReference>
<dbReference type="eggNOG" id="COG0805">
    <property type="taxonomic scope" value="Bacteria"/>
</dbReference>
<dbReference type="PATRIC" id="fig|926562.3.peg.3418"/>
<evidence type="ECO:0000313" key="6">
    <source>
        <dbReference type="EMBL" id="AEV34346.1"/>
    </source>
</evidence>